<protein>
    <recommendedName>
        <fullName evidence="6">PIN domain-containing protein</fullName>
    </recommendedName>
</protein>
<dbReference type="InterPro" id="IPR051749">
    <property type="entry name" value="PINc/VapC_TA_RNase"/>
</dbReference>
<evidence type="ECO:0000256" key="5">
    <source>
        <dbReference type="ARBA" id="ARBA00022842"/>
    </source>
</evidence>
<dbReference type="GO" id="GO:0046872">
    <property type="term" value="F:metal ion binding"/>
    <property type="evidence" value="ECO:0007669"/>
    <property type="project" value="UniProtKB-KW"/>
</dbReference>
<keyword evidence="1" id="KW-1277">Toxin-antitoxin system</keyword>
<proteinExistence type="predicted"/>
<evidence type="ECO:0000256" key="4">
    <source>
        <dbReference type="ARBA" id="ARBA00022801"/>
    </source>
</evidence>
<dbReference type="AlphaFoldDB" id="A0A1F7RIN3"/>
<evidence type="ECO:0000256" key="1">
    <source>
        <dbReference type="ARBA" id="ARBA00022649"/>
    </source>
</evidence>
<dbReference type="Pfam" id="PF01850">
    <property type="entry name" value="PIN"/>
    <property type="match status" value="1"/>
</dbReference>
<dbReference type="InterPro" id="IPR002716">
    <property type="entry name" value="PIN_dom"/>
</dbReference>
<keyword evidence="4" id="KW-0378">Hydrolase</keyword>
<name>A0A1F7RIN3_9BACT</name>
<dbReference type="PANTHER" id="PTHR42740">
    <property type="entry name" value="RIBONUCLEASE VAPC3"/>
    <property type="match status" value="1"/>
</dbReference>
<dbReference type="GO" id="GO:0004540">
    <property type="term" value="F:RNA nuclease activity"/>
    <property type="evidence" value="ECO:0007669"/>
    <property type="project" value="TreeGrafter"/>
</dbReference>
<evidence type="ECO:0000313" key="8">
    <source>
        <dbReference type="Proteomes" id="UP000178526"/>
    </source>
</evidence>
<dbReference type="InterPro" id="IPR029060">
    <property type="entry name" value="PIN-like_dom_sf"/>
</dbReference>
<keyword evidence="2" id="KW-0540">Nuclease</keyword>
<keyword evidence="5" id="KW-0460">Magnesium</keyword>
<sequence length="135" mass="15437">MSNDSILIDTSIWILYLRGEGKSQLREIVQKALVDKKATTSQIIILEILSGAISEKEFTTLYEDFDSLLCLDITNEVWKESYENSFLLRRRGATAPFADILIATASIYYNCQLIHSDKHFGLIAKHIKLNEKGFY</sequence>
<reference evidence="7 8" key="1">
    <citation type="journal article" date="2016" name="Nat. Commun.">
        <title>Thousands of microbial genomes shed light on interconnected biogeochemical processes in an aquifer system.</title>
        <authorList>
            <person name="Anantharaman K."/>
            <person name="Brown C.T."/>
            <person name="Hug L.A."/>
            <person name="Sharon I."/>
            <person name="Castelle C.J."/>
            <person name="Probst A.J."/>
            <person name="Thomas B.C."/>
            <person name="Singh A."/>
            <person name="Wilkins M.J."/>
            <person name="Karaoz U."/>
            <person name="Brodie E.L."/>
            <person name="Williams K.H."/>
            <person name="Hubbard S.S."/>
            <person name="Banfield J.F."/>
        </authorList>
    </citation>
    <scope>NUCLEOTIDE SEQUENCE [LARGE SCALE GENOMIC DNA]</scope>
</reference>
<comment type="caution">
    <text evidence="7">The sequence shown here is derived from an EMBL/GenBank/DDBJ whole genome shotgun (WGS) entry which is preliminary data.</text>
</comment>
<evidence type="ECO:0000313" key="7">
    <source>
        <dbReference type="EMBL" id="OGL41446.1"/>
    </source>
</evidence>
<dbReference type="CDD" id="cd18758">
    <property type="entry name" value="PIN_MtVapC3-like"/>
    <property type="match status" value="1"/>
</dbReference>
<dbReference type="GO" id="GO:0016787">
    <property type="term" value="F:hydrolase activity"/>
    <property type="evidence" value="ECO:0007669"/>
    <property type="project" value="UniProtKB-KW"/>
</dbReference>
<keyword evidence="3" id="KW-0479">Metal-binding</keyword>
<dbReference type="Gene3D" id="3.40.50.1010">
    <property type="entry name" value="5'-nuclease"/>
    <property type="match status" value="1"/>
</dbReference>
<organism evidence="7 8">
    <name type="scientific">Candidatus Schekmanbacteria bacterium GWA2_38_11</name>
    <dbReference type="NCBI Taxonomy" id="1817876"/>
    <lineage>
        <taxon>Bacteria</taxon>
        <taxon>Candidatus Schekmaniibacteriota</taxon>
    </lineage>
</organism>
<gene>
    <name evidence="7" type="ORF">A2042_05935</name>
</gene>
<dbReference type="EMBL" id="MGDB01000071">
    <property type="protein sequence ID" value="OGL41446.1"/>
    <property type="molecule type" value="Genomic_DNA"/>
</dbReference>
<dbReference type="PANTHER" id="PTHR42740:SF1">
    <property type="entry name" value="RIBONUCLEASE VAPC3"/>
    <property type="match status" value="1"/>
</dbReference>
<accession>A0A1F7RIN3</accession>
<evidence type="ECO:0000259" key="6">
    <source>
        <dbReference type="Pfam" id="PF01850"/>
    </source>
</evidence>
<dbReference type="Proteomes" id="UP000178526">
    <property type="component" value="Unassembled WGS sequence"/>
</dbReference>
<evidence type="ECO:0000256" key="3">
    <source>
        <dbReference type="ARBA" id="ARBA00022723"/>
    </source>
</evidence>
<dbReference type="SUPFAM" id="SSF88723">
    <property type="entry name" value="PIN domain-like"/>
    <property type="match status" value="1"/>
</dbReference>
<feature type="domain" description="PIN" evidence="6">
    <location>
        <begin position="6"/>
        <end position="124"/>
    </location>
</feature>
<evidence type="ECO:0000256" key="2">
    <source>
        <dbReference type="ARBA" id="ARBA00022722"/>
    </source>
</evidence>